<gene>
    <name evidence="1" type="ORF">LAESUDRAFT_761512</name>
</gene>
<dbReference type="OrthoDB" id="3191896at2759"/>
<sequence>MFDDAERSARIEQICQRVEEECERRAREEELAEAQVASQVDANAVDMDLAHRAKRGSVSISRFGEPIQSSAIHAPTPSTPSSAAAFVVRKPTFYQVQMHTGSADSFASLQLSHASRSPPPIDEPDLASEQVVQMAKIAARGSLSISKAFSRARSRPAIIGPSVSQSLVIGVQVQEATVEVSEGAEDLARSRTEISAPYGRPRGMSGGVGGCGKGERGWLGRARSMTMKLRRRSVAALVQGSAR</sequence>
<proteinExistence type="predicted"/>
<evidence type="ECO:0000313" key="2">
    <source>
        <dbReference type="Proteomes" id="UP000076871"/>
    </source>
</evidence>
<accession>A0A165D102</accession>
<dbReference type="Proteomes" id="UP000076871">
    <property type="component" value="Unassembled WGS sequence"/>
</dbReference>
<evidence type="ECO:0000313" key="1">
    <source>
        <dbReference type="EMBL" id="KZT03917.1"/>
    </source>
</evidence>
<dbReference type="AlphaFoldDB" id="A0A165D102"/>
<dbReference type="STRING" id="1314785.A0A165D102"/>
<dbReference type="EMBL" id="KV427640">
    <property type="protein sequence ID" value="KZT03917.1"/>
    <property type="molecule type" value="Genomic_DNA"/>
</dbReference>
<dbReference type="RefSeq" id="XP_040761657.1">
    <property type="nucleotide sequence ID" value="XM_040912935.1"/>
</dbReference>
<protein>
    <submittedName>
        <fullName evidence="1">Uncharacterized protein</fullName>
    </submittedName>
</protein>
<organism evidence="1 2">
    <name type="scientific">Laetiporus sulphureus 93-53</name>
    <dbReference type="NCBI Taxonomy" id="1314785"/>
    <lineage>
        <taxon>Eukaryota</taxon>
        <taxon>Fungi</taxon>
        <taxon>Dikarya</taxon>
        <taxon>Basidiomycota</taxon>
        <taxon>Agaricomycotina</taxon>
        <taxon>Agaricomycetes</taxon>
        <taxon>Polyporales</taxon>
        <taxon>Laetiporus</taxon>
    </lineage>
</organism>
<keyword evidence="2" id="KW-1185">Reference proteome</keyword>
<dbReference type="GeneID" id="63829963"/>
<name>A0A165D102_9APHY</name>
<reference evidence="1 2" key="1">
    <citation type="journal article" date="2016" name="Mol. Biol. Evol.">
        <title>Comparative Genomics of Early-Diverging Mushroom-Forming Fungi Provides Insights into the Origins of Lignocellulose Decay Capabilities.</title>
        <authorList>
            <person name="Nagy L.G."/>
            <person name="Riley R."/>
            <person name="Tritt A."/>
            <person name="Adam C."/>
            <person name="Daum C."/>
            <person name="Floudas D."/>
            <person name="Sun H."/>
            <person name="Yadav J.S."/>
            <person name="Pangilinan J."/>
            <person name="Larsson K.H."/>
            <person name="Matsuura K."/>
            <person name="Barry K."/>
            <person name="Labutti K."/>
            <person name="Kuo R."/>
            <person name="Ohm R.A."/>
            <person name="Bhattacharya S.S."/>
            <person name="Shirouzu T."/>
            <person name="Yoshinaga Y."/>
            <person name="Martin F.M."/>
            <person name="Grigoriev I.V."/>
            <person name="Hibbett D.S."/>
        </authorList>
    </citation>
    <scope>NUCLEOTIDE SEQUENCE [LARGE SCALE GENOMIC DNA]</scope>
    <source>
        <strain evidence="1 2">93-53</strain>
    </source>
</reference>
<dbReference type="InParanoid" id="A0A165D102"/>